<sequence length="180" mass="19840">MMPLRALLLVYWLLTGCQSSPPKQVAAAPPVKLEPKRATLGEHQVEAPAAVWARYRCASARRLPVAALEEQQLWPQPVAAGSQLTHQFAYALCPAKPAGAVAGTLYRKIYFQGRLVHSGRQPFTLKPGRWEVNAIIKVPQESAAGTYTLRTEFIGRAARKRKIKLMESTDFEVIAARPGP</sequence>
<protein>
    <submittedName>
        <fullName evidence="1">Uncharacterized protein</fullName>
    </submittedName>
</protein>
<organism evidence="1 2">
    <name type="scientific">Candidatus Methylocalor cossyra</name>
    <dbReference type="NCBI Taxonomy" id="3108543"/>
    <lineage>
        <taxon>Bacteria</taxon>
        <taxon>Pseudomonadati</taxon>
        <taxon>Pseudomonadota</taxon>
        <taxon>Gammaproteobacteria</taxon>
        <taxon>Methylococcales</taxon>
        <taxon>Methylococcaceae</taxon>
        <taxon>Candidatus Methylocalor</taxon>
    </lineage>
</organism>
<accession>A0ABM9NGQ3</accession>
<dbReference type="Proteomes" id="UP001497493">
    <property type="component" value="Chromosome"/>
</dbReference>
<dbReference type="RefSeq" id="WP_348759283.1">
    <property type="nucleotide sequence ID" value="NZ_OZ026884.1"/>
</dbReference>
<name>A0ABM9NGQ3_9GAMM</name>
<proteinExistence type="predicted"/>
<gene>
    <name evidence="1" type="ORF">MECH1_V1_0969</name>
</gene>
<evidence type="ECO:0000313" key="2">
    <source>
        <dbReference type="Proteomes" id="UP001497493"/>
    </source>
</evidence>
<dbReference type="EMBL" id="OZ026884">
    <property type="protein sequence ID" value="CAL1239745.1"/>
    <property type="molecule type" value="Genomic_DNA"/>
</dbReference>
<dbReference type="PROSITE" id="PS51257">
    <property type="entry name" value="PROKAR_LIPOPROTEIN"/>
    <property type="match status" value="1"/>
</dbReference>
<reference evidence="1 2" key="1">
    <citation type="submission" date="2024-04" db="EMBL/GenBank/DDBJ databases">
        <authorList>
            <person name="Cremers G."/>
        </authorList>
    </citation>
    <scope>NUCLEOTIDE SEQUENCE [LARGE SCALE GENOMIC DNA]</scope>
    <source>
        <strain evidence="1">MeCH1-AG</strain>
    </source>
</reference>
<evidence type="ECO:0000313" key="1">
    <source>
        <dbReference type="EMBL" id="CAL1239745.1"/>
    </source>
</evidence>
<keyword evidence="2" id="KW-1185">Reference proteome</keyword>